<dbReference type="OrthoDB" id="5864054at2759"/>
<name>A0A7T8JUZ2_CALRO</name>
<evidence type="ECO:0000313" key="2">
    <source>
        <dbReference type="Proteomes" id="UP000595437"/>
    </source>
</evidence>
<reference evidence="2" key="1">
    <citation type="submission" date="2021-01" db="EMBL/GenBank/DDBJ databases">
        <title>Caligus Genome Assembly.</title>
        <authorList>
            <person name="Gallardo-Escarate C."/>
        </authorList>
    </citation>
    <scope>NUCLEOTIDE SEQUENCE [LARGE SCALE GENOMIC DNA]</scope>
</reference>
<dbReference type="EMBL" id="CP045904">
    <property type="protein sequence ID" value="QQP36008.1"/>
    <property type="molecule type" value="Genomic_DNA"/>
</dbReference>
<protein>
    <submittedName>
        <fullName evidence="1">Uncharacterized protein</fullName>
    </submittedName>
</protein>
<proteinExistence type="predicted"/>
<organism evidence="1 2">
    <name type="scientific">Caligus rogercresseyi</name>
    <name type="common">Sea louse</name>
    <dbReference type="NCBI Taxonomy" id="217165"/>
    <lineage>
        <taxon>Eukaryota</taxon>
        <taxon>Metazoa</taxon>
        <taxon>Ecdysozoa</taxon>
        <taxon>Arthropoda</taxon>
        <taxon>Crustacea</taxon>
        <taxon>Multicrustacea</taxon>
        <taxon>Hexanauplia</taxon>
        <taxon>Copepoda</taxon>
        <taxon>Siphonostomatoida</taxon>
        <taxon>Caligidae</taxon>
        <taxon>Caligus</taxon>
    </lineage>
</organism>
<evidence type="ECO:0000313" key="1">
    <source>
        <dbReference type="EMBL" id="QQP36008.1"/>
    </source>
</evidence>
<keyword evidence="2" id="KW-1185">Reference proteome</keyword>
<accession>A0A7T8JUZ2</accession>
<dbReference type="Proteomes" id="UP000595437">
    <property type="component" value="Chromosome 15"/>
</dbReference>
<dbReference type="AlphaFoldDB" id="A0A7T8JUZ2"/>
<sequence>MLSAIYGDQFFKDCYIPLGDVMDAMALINSAITSFSTASCPNSFGRPLPRPLPAVKSLLLQGVSPPSWLTNVEMIPHHEDSNEPHSLSTSVTRIPLILGRSFDSKRLRNSVIKEEDNGI</sequence>
<gene>
    <name evidence="1" type="ORF">FKW44_020974</name>
</gene>